<keyword evidence="4" id="KW-1185">Reference proteome</keyword>
<dbReference type="Pfam" id="PF13781">
    <property type="entry name" value="DoxX_3"/>
    <property type="match status" value="1"/>
</dbReference>
<feature type="transmembrane region" description="Helical" evidence="1">
    <location>
        <begin position="309"/>
        <end position="331"/>
    </location>
</feature>
<gene>
    <name evidence="3" type="ORF">E2493_04280</name>
</gene>
<feature type="domain" description="NAD(P)-binding" evidence="2">
    <location>
        <begin position="7"/>
        <end position="155"/>
    </location>
</feature>
<dbReference type="RefSeq" id="WP_135084070.1">
    <property type="nucleotide sequence ID" value="NZ_SPDV01000007.1"/>
</dbReference>
<proteinExistence type="predicted"/>
<evidence type="ECO:0000313" key="3">
    <source>
        <dbReference type="EMBL" id="TFI59419.1"/>
    </source>
</evidence>
<keyword evidence="1" id="KW-1133">Transmembrane helix</keyword>
<evidence type="ECO:0000256" key="1">
    <source>
        <dbReference type="SAM" id="Phobius"/>
    </source>
</evidence>
<dbReference type="GO" id="GO:0044877">
    <property type="term" value="F:protein-containing complex binding"/>
    <property type="evidence" value="ECO:0007669"/>
    <property type="project" value="TreeGrafter"/>
</dbReference>
<dbReference type="InterPro" id="IPR051207">
    <property type="entry name" value="ComplexI_NDUFA9_subunit"/>
</dbReference>
<feature type="transmembrane region" description="Helical" evidence="1">
    <location>
        <begin position="378"/>
        <end position="397"/>
    </location>
</feature>
<dbReference type="PANTHER" id="PTHR12126:SF11">
    <property type="entry name" value="NADH DEHYDROGENASE [UBIQUINONE] 1 ALPHA SUBCOMPLEX SUBUNIT 9, MITOCHONDRIAL"/>
    <property type="match status" value="1"/>
</dbReference>
<dbReference type="PANTHER" id="PTHR12126">
    <property type="entry name" value="NADH-UBIQUINONE OXIDOREDUCTASE 39 KDA SUBUNIT-RELATED"/>
    <property type="match status" value="1"/>
</dbReference>
<reference evidence="3 4" key="1">
    <citation type="submission" date="2019-03" db="EMBL/GenBank/DDBJ databases">
        <title>Genome sequence of Sphingomonas sp. 17J27-24.</title>
        <authorList>
            <person name="Kim M."/>
            <person name="Maeng S."/>
            <person name="Sathiyaraj S."/>
        </authorList>
    </citation>
    <scope>NUCLEOTIDE SEQUENCE [LARGE SCALE GENOMIC DNA]</scope>
    <source>
        <strain evidence="3 4">17J27-24</strain>
    </source>
</reference>
<dbReference type="Pfam" id="PF13460">
    <property type="entry name" value="NAD_binding_10"/>
    <property type="match status" value="1"/>
</dbReference>
<dbReference type="InterPro" id="IPR036291">
    <property type="entry name" value="NAD(P)-bd_dom_sf"/>
</dbReference>
<dbReference type="Proteomes" id="UP000298213">
    <property type="component" value="Unassembled WGS sequence"/>
</dbReference>
<keyword evidence="1" id="KW-0472">Membrane</keyword>
<feature type="transmembrane region" description="Helical" evidence="1">
    <location>
        <begin position="235"/>
        <end position="255"/>
    </location>
</feature>
<name>A0A4Y8ZX93_9SPHN</name>
<protein>
    <submittedName>
        <fullName evidence="3">SDR family oxidoreductase</fullName>
    </submittedName>
</protein>
<dbReference type="AlphaFoldDB" id="A0A4Y8ZX93"/>
<accession>A0A4Y8ZX93</accession>
<sequence length="428" mass="45790">MRILLLGATGLIGSAVAARLKGEGHHVVAVARSPAPGRVAADEWVTIDLRRATSPDIWAPHLAGIDAVVNCAGTLQDNVRDSTARVHRDAPAALWQACGDARVRRVIHFSAMGVDRGALSRFSETKAEGDAALEASGLDYVILRPSIVVGDAAYGGSALFRGLAALPLLPRMPDAGAVDVVQLSDVAETVVRLLRPGSPGRIALDLPGPERLGFDEVIAAYRRWLGWRPARLVSLPAWLMGLAYRAGDAVAWLGWRPAIRTTGRREIVRGATGDAAPWRAATGLAPQGLTEALAARPAGVQERWFARLYFLKPLAFVTFALFWLMTGLISLGPGYELAKAYMMRAGAGPLSAPSVVAGALADIGVFCAIVWRPTTRLGLWAAVLLSVFYIIAGSILLPELWRDPLGPMMKVWPILALNFLCLAILDER</sequence>
<dbReference type="EMBL" id="SPDV01000007">
    <property type="protein sequence ID" value="TFI59419.1"/>
    <property type="molecule type" value="Genomic_DNA"/>
</dbReference>
<comment type="caution">
    <text evidence="3">The sequence shown here is derived from an EMBL/GenBank/DDBJ whole genome shotgun (WGS) entry which is preliminary data.</text>
</comment>
<feature type="transmembrane region" description="Helical" evidence="1">
    <location>
        <begin position="351"/>
        <end position="371"/>
    </location>
</feature>
<dbReference type="SUPFAM" id="SSF51735">
    <property type="entry name" value="NAD(P)-binding Rossmann-fold domains"/>
    <property type="match status" value="1"/>
</dbReference>
<keyword evidence="1" id="KW-0812">Transmembrane</keyword>
<feature type="transmembrane region" description="Helical" evidence="1">
    <location>
        <begin position="409"/>
        <end position="425"/>
    </location>
</feature>
<dbReference type="Gene3D" id="3.40.50.720">
    <property type="entry name" value="NAD(P)-binding Rossmann-like Domain"/>
    <property type="match status" value="1"/>
</dbReference>
<dbReference type="OrthoDB" id="5377001at2"/>
<dbReference type="InterPro" id="IPR025695">
    <property type="entry name" value="DoxX-like"/>
</dbReference>
<evidence type="ECO:0000259" key="2">
    <source>
        <dbReference type="Pfam" id="PF13460"/>
    </source>
</evidence>
<dbReference type="InterPro" id="IPR016040">
    <property type="entry name" value="NAD(P)-bd_dom"/>
</dbReference>
<evidence type="ECO:0000313" key="4">
    <source>
        <dbReference type="Proteomes" id="UP000298213"/>
    </source>
</evidence>
<organism evidence="3 4">
    <name type="scientific">Sphingomonas parva</name>
    <dbReference type="NCBI Taxonomy" id="2555898"/>
    <lineage>
        <taxon>Bacteria</taxon>
        <taxon>Pseudomonadati</taxon>
        <taxon>Pseudomonadota</taxon>
        <taxon>Alphaproteobacteria</taxon>
        <taxon>Sphingomonadales</taxon>
        <taxon>Sphingomonadaceae</taxon>
        <taxon>Sphingomonas</taxon>
    </lineage>
</organism>